<dbReference type="InterPro" id="IPR036187">
    <property type="entry name" value="DNA_mismatch_repair_MutS_sf"/>
</dbReference>
<dbReference type="STRING" id="452471.Aasi_0467"/>
<keyword evidence="6" id="KW-1185">Reference proteome</keyword>
<dbReference type="eggNOG" id="COG0249">
    <property type="taxonomic scope" value="Bacteria"/>
</dbReference>
<dbReference type="KEGG" id="aas:Aasi_0467"/>
<dbReference type="InterPro" id="IPR000432">
    <property type="entry name" value="DNA_mismatch_repair_MutS_C"/>
</dbReference>
<dbReference type="GO" id="GO:0006298">
    <property type="term" value="P:mismatch repair"/>
    <property type="evidence" value="ECO:0007669"/>
    <property type="project" value="InterPro"/>
</dbReference>
<gene>
    <name evidence="5" type="ordered locus">Aasi_0467</name>
</gene>
<name>B3ERM5_AMOA5</name>
<evidence type="ECO:0000313" key="6">
    <source>
        <dbReference type="Proteomes" id="UP000001227"/>
    </source>
</evidence>
<dbReference type="Gene3D" id="1.10.1420.10">
    <property type="match status" value="1"/>
</dbReference>
<dbReference type="PIRSF" id="PIRSF037677">
    <property type="entry name" value="DNA_mis_repair_Msh6"/>
    <property type="match status" value="1"/>
</dbReference>
<dbReference type="InterPro" id="IPR027417">
    <property type="entry name" value="P-loop_NTPase"/>
</dbReference>
<dbReference type="OrthoDB" id="1097361at2"/>
<dbReference type="SUPFAM" id="SSF52540">
    <property type="entry name" value="P-loop containing nucleoside triphosphate hydrolases"/>
    <property type="match status" value="1"/>
</dbReference>
<sequence length="726" mass="83010">MQHFDISIVKGVNFLGKKYLILLLSVLLSYWNITLANKSNTNKESKLATAVADHYIRSFASQAEEQKETIEAEIKKDAQAPAHQARPARLDIATIRKAIFNNILTRSDKLSAVQQQMEPILNEYAWADLKLFYGTTTDPSYNLISRINKTTTVLGEAALATMLVTPTSDIQLLQERQYILKTFLNDFSQVIKLKDQLQIYQDAEQSMISFWTTADPLYTKEYIKYMEDKFYAKGEDASNKSAAWLEFKKRFFRDFFGIQFRFIYPIVKPLIGEIFFKEKLLEHPKLRKLVWKGAIPYYGGWYKFHFVDKRNKKFGMKTEGWDYVDPILGEVLYTWSAYAGVSNYLEYSSVLRNLAQRMADVQAFVITANQVSRTIAASPTLEAVYGQHLTAIRQLLAQSKENTELGRLIKYLQELPLSNWSYFFNNAGKLLAGHKLFIEHKESFSDAMYEVGLLDAHLSFATLMQEASEYNNKHKYVFAQFLDREQKTKPYVKIDEMWNPFLDSKQAVGNSIEMDAEAGGIRNIILTGPNAGGKSTFLTGITNTLLLAHVMGIGPAKDIVITPFNRINTYIDIADDIAAGKSLFMAEVDRAQKHIKLLKKLKPNEFSFTIFDEPFSGTNPVEGAAAEYSILEAIAEYTNSLNMVATHYPTVMLLEERAHDKGFANYKVYITRQGTNRKLNYTYKIVPGRSTQAIAIDILEEQGYDLKMLERAREIIEHPERYQASF</sequence>
<evidence type="ECO:0000256" key="1">
    <source>
        <dbReference type="ARBA" id="ARBA00022741"/>
    </source>
</evidence>
<dbReference type="Gene3D" id="3.40.50.300">
    <property type="entry name" value="P-loop containing nucleotide triphosphate hydrolases"/>
    <property type="match status" value="1"/>
</dbReference>
<dbReference type="InterPro" id="IPR017261">
    <property type="entry name" value="DNA_mismatch_repair_MutS/MSH"/>
</dbReference>
<dbReference type="SUPFAM" id="SSF48334">
    <property type="entry name" value="DNA repair protein MutS, domain III"/>
    <property type="match status" value="1"/>
</dbReference>
<dbReference type="GO" id="GO:0030983">
    <property type="term" value="F:mismatched DNA binding"/>
    <property type="evidence" value="ECO:0007669"/>
    <property type="project" value="InterPro"/>
</dbReference>
<dbReference type="PANTHER" id="PTHR11361:SF99">
    <property type="entry name" value="DNA MISMATCH REPAIR PROTEIN"/>
    <property type="match status" value="1"/>
</dbReference>
<dbReference type="GO" id="GO:0140664">
    <property type="term" value="F:ATP-dependent DNA damage sensor activity"/>
    <property type="evidence" value="ECO:0007669"/>
    <property type="project" value="InterPro"/>
</dbReference>
<keyword evidence="3" id="KW-0238">DNA-binding</keyword>
<dbReference type="RefSeq" id="WP_012472640.1">
    <property type="nucleotide sequence ID" value="NC_010830.1"/>
</dbReference>
<dbReference type="HOGENOM" id="CLU_381153_0_0_10"/>
<evidence type="ECO:0000313" key="5">
    <source>
        <dbReference type="EMBL" id="ACE05877.1"/>
    </source>
</evidence>
<dbReference type="PANTHER" id="PTHR11361">
    <property type="entry name" value="DNA MISMATCH REPAIR PROTEIN MUTS FAMILY MEMBER"/>
    <property type="match status" value="1"/>
</dbReference>
<dbReference type="GO" id="GO:0005524">
    <property type="term" value="F:ATP binding"/>
    <property type="evidence" value="ECO:0007669"/>
    <property type="project" value="UniProtKB-KW"/>
</dbReference>
<dbReference type="AlphaFoldDB" id="B3ERM5"/>
<dbReference type="Pfam" id="PF00488">
    <property type="entry name" value="MutS_V"/>
    <property type="match status" value="1"/>
</dbReference>
<proteinExistence type="predicted"/>
<feature type="domain" description="DNA mismatch repair proteins mutS family" evidence="4">
    <location>
        <begin position="521"/>
        <end position="717"/>
    </location>
</feature>
<accession>B3ERM5</accession>
<reference evidence="5 6" key="1">
    <citation type="journal article" date="2010" name="J. Bacteriol.">
        <title>The genome of the amoeba symbiont 'Candidatus Amoebophilus asiaticus' reveals common mechanisms for host cell interaction among amoeba-associated bacteria.</title>
        <authorList>
            <person name="Schmitz-Esser S."/>
            <person name="Tischler P."/>
            <person name="Arnold R."/>
            <person name="Montanaro J."/>
            <person name="Wagner M."/>
            <person name="Rattei T."/>
            <person name="Horn M."/>
        </authorList>
    </citation>
    <scope>NUCLEOTIDE SEQUENCE [LARGE SCALE GENOMIC DNA]</scope>
    <source>
        <strain evidence="5 6">5a2</strain>
    </source>
</reference>
<dbReference type="SMART" id="SM00534">
    <property type="entry name" value="MUTSac"/>
    <property type="match status" value="1"/>
</dbReference>
<keyword evidence="1" id="KW-0547">Nucleotide-binding</keyword>
<organism evidence="5 6">
    <name type="scientific">Amoebophilus asiaticus (strain 5a2)</name>
    <dbReference type="NCBI Taxonomy" id="452471"/>
    <lineage>
        <taxon>Bacteria</taxon>
        <taxon>Pseudomonadati</taxon>
        <taxon>Bacteroidota</taxon>
        <taxon>Cytophagia</taxon>
        <taxon>Cytophagales</taxon>
        <taxon>Amoebophilaceae</taxon>
        <taxon>Candidatus Amoebophilus</taxon>
    </lineage>
</organism>
<dbReference type="InterPro" id="IPR045076">
    <property type="entry name" value="MutS"/>
</dbReference>
<dbReference type="GO" id="GO:0005829">
    <property type="term" value="C:cytosol"/>
    <property type="evidence" value="ECO:0007669"/>
    <property type="project" value="TreeGrafter"/>
</dbReference>
<dbReference type="EMBL" id="CP001102">
    <property type="protein sequence ID" value="ACE05877.1"/>
    <property type="molecule type" value="Genomic_DNA"/>
</dbReference>
<protein>
    <recommendedName>
        <fullName evidence="4">DNA mismatch repair proteins mutS family domain-containing protein</fullName>
    </recommendedName>
</protein>
<evidence type="ECO:0000256" key="3">
    <source>
        <dbReference type="ARBA" id="ARBA00023125"/>
    </source>
</evidence>
<keyword evidence="2" id="KW-0067">ATP-binding</keyword>
<evidence type="ECO:0000259" key="4">
    <source>
        <dbReference type="SMART" id="SM00534"/>
    </source>
</evidence>
<evidence type="ECO:0000256" key="2">
    <source>
        <dbReference type="ARBA" id="ARBA00022840"/>
    </source>
</evidence>
<dbReference type="Proteomes" id="UP000001227">
    <property type="component" value="Chromosome"/>
</dbReference>